<feature type="domain" description="Xylose isomerase-like TIM barrel" evidence="4">
    <location>
        <begin position="21"/>
        <end position="255"/>
    </location>
</feature>
<dbReference type="InterPro" id="IPR050417">
    <property type="entry name" value="Sugar_Epim/Isomerase"/>
</dbReference>
<dbReference type="PIRSF" id="PIRSF006241">
    <property type="entry name" value="HyI"/>
    <property type="match status" value="1"/>
</dbReference>
<reference evidence="5 6" key="1">
    <citation type="submission" date="2017-04" db="EMBL/GenBank/DDBJ databases">
        <authorList>
            <person name="Afonso C.L."/>
            <person name="Miller P.J."/>
            <person name="Scott M.A."/>
            <person name="Spackman E."/>
            <person name="Goraichik I."/>
            <person name="Dimitrov K.M."/>
            <person name="Suarez D.L."/>
            <person name="Swayne D.E."/>
        </authorList>
    </citation>
    <scope>NUCLEOTIDE SEQUENCE [LARGE SCALE GENOMIC DNA]</scope>
    <source>
        <strain evidence="5 6">B5P</strain>
    </source>
</reference>
<dbReference type="OrthoDB" id="9786584at2"/>
<evidence type="ECO:0000259" key="4">
    <source>
        <dbReference type="Pfam" id="PF01261"/>
    </source>
</evidence>
<dbReference type="PANTHER" id="PTHR43489">
    <property type="entry name" value="ISOMERASE"/>
    <property type="match status" value="1"/>
</dbReference>
<dbReference type="GO" id="GO:0046487">
    <property type="term" value="P:glyoxylate metabolic process"/>
    <property type="evidence" value="ECO:0007669"/>
    <property type="project" value="TreeGrafter"/>
</dbReference>
<dbReference type="InterPro" id="IPR013022">
    <property type="entry name" value="Xyl_isomerase-like_TIM-brl"/>
</dbReference>
<dbReference type="EMBL" id="FXBL01000004">
    <property type="protein sequence ID" value="SMH53249.1"/>
    <property type="molecule type" value="Genomic_DNA"/>
</dbReference>
<comment type="similarity">
    <text evidence="2">Belongs to the hyi family.</text>
</comment>
<dbReference type="PANTHER" id="PTHR43489:SF6">
    <property type="entry name" value="HYDROXYPYRUVATE ISOMERASE-RELATED"/>
    <property type="match status" value="1"/>
</dbReference>
<dbReference type="FunFam" id="3.20.20.150:FF:000007">
    <property type="entry name" value="Hydroxypyruvate isomerase"/>
    <property type="match status" value="1"/>
</dbReference>
<name>A0A1X7PPX1_9HYPH</name>
<accession>A0A1X7PPX1</accession>
<dbReference type="RefSeq" id="WP_085466461.1">
    <property type="nucleotide sequence ID" value="NZ_FXBL01000004.1"/>
</dbReference>
<proteinExistence type="inferred from homology"/>
<dbReference type="Pfam" id="PF01261">
    <property type="entry name" value="AP_endonuc_2"/>
    <property type="match status" value="1"/>
</dbReference>
<sequence>MPRLAANLSTLFTDAPFLDRFERAAKVGFTAVEFQFGYVFEPAEIAARLSGTGLTPALFNMPAGDWEHGDRGLAARPARREEFRTGVGQAIDLALELGCTRLHMLAGVVSPGDDEETLRATYVDNLRYAAQFCATAGIQVLIEPISRESVPGYFLTGLDMAADLIDEAGEDNVFLQYDLYHRRFVGEDLVSPYLKHADRIRHVQVAGWPGRHEPDVGVLDWQAAFAALDAANYAGFVGCEYWPAGKTEDGLGWARPWLGGSE</sequence>
<gene>
    <name evidence="5" type="ORF">SAMN02982922_4810</name>
</gene>
<dbReference type="Gene3D" id="3.20.20.150">
    <property type="entry name" value="Divalent-metal-dependent TIM barrel enzymes"/>
    <property type="match status" value="1"/>
</dbReference>
<evidence type="ECO:0000256" key="3">
    <source>
        <dbReference type="PIRSR" id="PIRSR006241-50"/>
    </source>
</evidence>
<feature type="active site" description="Proton donor/acceptor" evidence="3">
    <location>
        <position position="143"/>
    </location>
</feature>
<keyword evidence="1 2" id="KW-0413">Isomerase</keyword>
<protein>
    <submittedName>
        <fullName evidence="5">Hydroxypyruvate isomerase</fullName>
    </submittedName>
</protein>
<dbReference type="InterPro" id="IPR036237">
    <property type="entry name" value="Xyl_isomerase-like_sf"/>
</dbReference>
<evidence type="ECO:0000256" key="1">
    <source>
        <dbReference type="ARBA" id="ARBA00023235"/>
    </source>
</evidence>
<feature type="active site" description="Proton donor/acceptor" evidence="3">
    <location>
        <position position="240"/>
    </location>
</feature>
<organism evidence="5 6">
    <name type="scientific">Mesorhizobium australicum</name>
    <dbReference type="NCBI Taxonomy" id="536018"/>
    <lineage>
        <taxon>Bacteria</taxon>
        <taxon>Pseudomonadati</taxon>
        <taxon>Pseudomonadota</taxon>
        <taxon>Alphaproteobacteria</taxon>
        <taxon>Hyphomicrobiales</taxon>
        <taxon>Phyllobacteriaceae</taxon>
        <taxon>Mesorhizobium</taxon>
    </lineage>
</organism>
<evidence type="ECO:0000313" key="5">
    <source>
        <dbReference type="EMBL" id="SMH53249.1"/>
    </source>
</evidence>
<keyword evidence="5" id="KW-0670">Pyruvate</keyword>
<evidence type="ECO:0000313" key="6">
    <source>
        <dbReference type="Proteomes" id="UP000193083"/>
    </source>
</evidence>
<evidence type="ECO:0000256" key="2">
    <source>
        <dbReference type="PIRNR" id="PIRNR006241"/>
    </source>
</evidence>
<dbReference type="AlphaFoldDB" id="A0A1X7PPX1"/>
<dbReference type="Proteomes" id="UP000193083">
    <property type="component" value="Unassembled WGS sequence"/>
</dbReference>
<dbReference type="GO" id="GO:0008903">
    <property type="term" value="F:hydroxypyruvate isomerase activity"/>
    <property type="evidence" value="ECO:0007669"/>
    <property type="project" value="TreeGrafter"/>
</dbReference>
<keyword evidence="6" id="KW-1185">Reference proteome</keyword>
<dbReference type="SUPFAM" id="SSF51658">
    <property type="entry name" value="Xylose isomerase-like"/>
    <property type="match status" value="1"/>
</dbReference>
<dbReference type="InterPro" id="IPR026040">
    <property type="entry name" value="HyI-like"/>
</dbReference>